<keyword evidence="1" id="KW-0175">Coiled coil</keyword>
<comment type="caution">
    <text evidence="3">The sequence shown here is derived from an EMBL/GenBank/DDBJ whole genome shotgun (WGS) entry which is preliminary data.</text>
</comment>
<dbReference type="AlphaFoldDB" id="A0AAN7P208"/>
<gene>
    <name evidence="3" type="ORF">RN001_012923</name>
</gene>
<feature type="region of interest" description="Disordered" evidence="2">
    <location>
        <begin position="1"/>
        <end position="32"/>
    </location>
</feature>
<organism evidence="3 4">
    <name type="scientific">Aquatica leii</name>
    <dbReference type="NCBI Taxonomy" id="1421715"/>
    <lineage>
        <taxon>Eukaryota</taxon>
        <taxon>Metazoa</taxon>
        <taxon>Ecdysozoa</taxon>
        <taxon>Arthropoda</taxon>
        <taxon>Hexapoda</taxon>
        <taxon>Insecta</taxon>
        <taxon>Pterygota</taxon>
        <taxon>Neoptera</taxon>
        <taxon>Endopterygota</taxon>
        <taxon>Coleoptera</taxon>
        <taxon>Polyphaga</taxon>
        <taxon>Elateriformia</taxon>
        <taxon>Elateroidea</taxon>
        <taxon>Lampyridae</taxon>
        <taxon>Luciolinae</taxon>
        <taxon>Aquatica</taxon>
    </lineage>
</organism>
<sequence>MLLRTGKLKPYRKLKPKMDNLSENEENKGKENESTEVLDLAIILKAIKNAETNTNQKLDEVNNKIEESNKLLRNEMLGIIDTNTSNQNKKIKDLECRTQNYVYSRVVPLENKIADCDKSIGEIHSDVSVLGRTVGLIESDVKEMAREMQNLEVKCSKVKLIICKETSSFNMVFKYFLCVLFAITACNAMQFNYPGSNVNQPRVLINKVANMSPSQQADAADFLKEVLIEKGNTHSQSEICEGFRERYAQKYQDNIWHVVVFKAYSVMSVKSIELKVDNDAYLLFATKKH</sequence>
<feature type="compositionally biased region" description="Basic residues" evidence="2">
    <location>
        <begin position="1"/>
        <end position="15"/>
    </location>
</feature>
<proteinExistence type="predicted"/>
<evidence type="ECO:0000313" key="3">
    <source>
        <dbReference type="EMBL" id="KAK4873563.1"/>
    </source>
</evidence>
<evidence type="ECO:0000256" key="1">
    <source>
        <dbReference type="SAM" id="Coils"/>
    </source>
</evidence>
<feature type="coiled-coil region" evidence="1">
    <location>
        <begin position="44"/>
        <end position="75"/>
    </location>
</feature>
<feature type="compositionally biased region" description="Basic and acidic residues" evidence="2">
    <location>
        <begin position="16"/>
        <end position="32"/>
    </location>
</feature>
<dbReference type="EMBL" id="JARPUR010000006">
    <property type="protein sequence ID" value="KAK4873563.1"/>
    <property type="molecule type" value="Genomic_DNA"/>
</dbReference>
<evidence type="ECO:0000256" key="2">
    <source>
        <dbReference type="SAM" id="MobiDB-lite"/>
    </source>
</evidence>
<evidence type="ECO:0000313" key="4">
    <source>
        <dbReference type="Proteomes" id="UP001353858"/>
    </source>
</evidence>
<reference evidence="4" key="1">
    <citation type="submission" date="2023-01" db="EMBL/GenBank/DDBJ databases">
        <title>Key to firefly adult light organ development and bioluminescence: homeobox transcription factors regulate luciferase expression and transportation to peroxisome.</title>
        <authorList>
            <person name="Fu X."/>
        </authorList>
    </citation>
    <scope>NUCLEOTIDE SEQUENCE [LARGE SCALE GENOMIC DNA]</scope>
</reference>
<name>A0AAN7P208_9COLE</name>
<dbReference type="Proteomes" id="UP001353858">
    <property type="component" value="Unassembled WGS sequence"/>
</dbReference>
<keyword evidence="4" id="KW-1185">Reference proteome</keyword>
<accession>A0AAN7P208</accession>
<protein>
    <submittedName>
        <fullName evidence="3">Uncharacterized protein</fullName>
    </submittedName>
</protein>